<geneLocation type="plasmid" evidence="3">
    <name>pmsr2c</name>
</geneLocation>
<proteinExistence type="predicted"/>
<evidence type="ECO:0000313" key="2">
    <source>
        <dbReference type="EMBL" id="QGR09708.1"/>
    </source>
</evidence>
<keyword evidence="2" id="KW-0614">Plasmid</keyword>
<protein>
    <submittedName>
        <fullName evidence="2">Uncharacterized protein</fullName>
    </submittedName>
</protein>
<evidence type="ECO:0000313" key="3">
    <source>
        <dbReference type="Proteomes" id="UP000424872"/>
    </source>
</evidence>
<dbReference type="EMBL" id="CP024639">
    <property type="protein sequence ID" value="QGR09708.1"/>
    <property type="molecule type" value="Genomic_DNA"/>
</dbReference>
<dbReference type="AlphaFoldDB" id="A0AAP9HAJ1"/>
<name>A0AAP9HAJ1_9GAMM</name>
<accession>A0AAP9HAJ1</accession>
<organism evidence="2 3">
    <name type="scientific">Pantoea phytobeneficialis</name>
    <dbReference type="NCBI Taxonomy" id="2052056"/>
    <lineage>
        <taxon>Bacteria</taxon>
        <taxon>Pseudomonadati</taxon>
        <taxon>Pseudomonadota</taxon>
        <taxon>Gammaproteobacteria</taxon>
        <taxon>Enterobacterales</taxon>
        <taxon>Erwiniaceae</taxon>
        <taxon>Pantoea</taxon>
    </lineage>
</organism>
<dbReference type="KEGG" id="ppho:CTZ24_24925"/>
<evidence type="ECO:0000256" key="1">
    <source>
        <dbReference type="SAM" id="MobiDB-lite"/>
    </source>
</evidence>
<sequence length="77" mass="8641">MAFAFQGMSSIYTVTDVSPDRGKTRRIGGKMPIAYKFHKLIRQSGWRQTEQSMRASHGQIDGFLKKSVPDSVDSVGY</sequence>
<feature type="region of interest" description="Disordered" evidence="1">
    <location>
        <begin position="48"/>
        <end position="77"/>
    </location>
</feature>
<gene>
    <name evidence="2" type="ORF">CTZ24_24925</name>
</gene>
<dbReference type="Proteomes" id="UP000424872">
    <property type="component" value="Plasmid pMSR2C"/>
</dbReference>
<reference evidence="3" key="1">
    <citation type="submission" date="2017-11" db="EMBL/GenBank/DDBJ databases">
        <title>Genome sequence of Pantoea sp. MSR2.</title>
        <authorList>
            <person name="Nascimento F.X."/>
        </authorList>
    </citation>
    <scope>NUCLEOTIDE SEQUENCE [LARGE SCALE GENOMIC DNA]</scope>
    <source>
        <strain evidence="3">MSR2</strain>
        <plasmid evidence="3">pmsr2c</plasmid>
    </source>
</reference>